<dbReference type="Pfam" id="PF01546">
    <property type="entry name" value="Peptidase_M20"/>
    <property type="match status" value="1"/>
</dbReference>
<evidence type="ECO:0000313" key="3">
    <source>
        <dbReference type="Proteomes" id="UP001501510"/>
    </source>
</evidence>
<dbReference type="PANTHER" id="PTHR42994:SF2">
    <property type="entry name" value="PEPTIDASE"/>
    <property type="match status" value="1"/>
</dbReference>
<comment type="cofactor">
    <cofactor evidence="1">
        <name>Zn(2+)</name>
        <dbReference type="ChEBI" id="CHEBI:29105"/>
    </cofactor>
</comment>
<dbReference type="PANTHER" id="PTHR42994">
    <property type="entry name" value="PEPTIDASE T"/>
    <property type="match status" value="1"/>
</dbReference>
<dbReference type="Gene3D" id="3.40.630.10">
    <property type="entry name" value="Zn peptidases"/>
    <property type="match status" value="1"/>
</dbReference>
<gene>
    <name evidence="2" type="ORF">GCM10008906_35770</name>
</gene>
<dbReference type="RefSeq" id="WP_343763945.1">
    <property type="nucleotide sequence ID" value="NZ_BAAACG010000019.1"/>
</dbReference>
<reference evidence="3" key="1">
    <citation type="journal article" date="2019" name="Int. J. Syst. Evol. Microbiol.">
        <title>The Global Catalogue of Microorganisms (GCM) 10K type strain sequencing project: providing services to taxonomists for standard genome sequencing and annotation.</title>
        <authorList>
            <consortium name="The Broad Institute Genomics Platform"/>
            <consortium name="The Broad Institute Genome Sequencing Center for Infectious Disease"/>
            <person name="Wu L."/>
            <person name="Ma J."/>
        </authorList>
    </citation>
    <scope>NUCLEOTIDE SEQUENCE [LARGE SCALE GENOMIC DNA]</scope>
    <source>
        <strain evidence="3">JCM 1407</strain>
    </source>
</reference>
<dbReference type="InterPro" id="IPR002933">
    <property type="entry name" value="Peptidase_M20"/>
</dbReference>
<dbReference type="PIRSF" id="PIRSF010386">
    <property type="entry name" value="RocB"/>
    <property type="match status" value="1"/>
</dbReference>
<dbReference type="Proteomes" id="UP001501510">
    <property type="component" value="Unassembled WGS sequence"/>
</dbReference>
<comment type="caution">
    <text evidence="2">The sequence shown here is derived from an EMBL/GenBank/DDBJ whole genome shotgun (WGS) entry which is preliminary data.</text>
</comment>
<protein>
    <submittedName>
        <fullName evidence="2">M20 family metallopeptidase</fullName>
    </submittedName>
</protein>
<dbReference type="SUPFAM" id="SSF53187">
    <property type="entry name" value="Zn-dependent exopeptidases"/>
    <property type="match status" value="1"/>
</dbReference>
<dbReference type="EMBL" id="BAAACG010000019">
    <property type="protein sequence ID" value="GAA0747135.1"/>
    <property type="molecule type" value="Genomic_DNA"/>
</dbReference>
<sequence>MIDEKHIMRTLKELAKVPSISGTSKENLAADKIYDLLSDIEYFKNNKNNLNIHPIENDIYKRTFVSAFLKGKKESKDIVILTGHFDVVDIQEFGELKDIAFDIDKCTENINKLPLEKDVLKDFKSKDWIFGRGSSDMKYGLALYIELLREFSKKRDFKGNILFLAVPGEESNSEGMLSAVSYLSLLKDKGYNFKTLFLSECSTPKHEGENKKRIYIGSVGKIMPTFFCVGKATHVGNSFGGLNPNLMISEVNRLMEYNMDFSDSFGEDITLPPSCLKQEDLKDLYSVQTPLYSYAYYNLLTLKMKPEEIMEKLKLIANNAFENTIKIFKDNYGKYSDKISKESIEDLDIKPCILTYEKLYKEVEKLDKDFSNKIDKMVCKWKKEKLDNQTISINIIKETYENYPNKKPMIIIAYNVPYYPHKYLNSDKKEDKYLLDKVEDIINYARDEYNIEIEKENFFMGISDLSYTGLSKDFNIDSICKNMVGINSTYMFPEKELKKLNIPSIVFGGYGKDFHKYSERLNIPYSMGIVPNLYVYALNSILK</sequence>
<name>A0ABP3V4X8_9CLOT</name>
<evidence type="ECO:0000256" key="1">
    <source>
        <dbReference type="ARBA" id="ARBA00001947"/>
    </source>
</evidence>
<dbReference type="InterPro" id="IPR012166">
    <property type="entry name" value="Uncharacterised_RocB"/>
</dbReference>
<accession>A0ABP3V4X8</accession>
<proteinExistence type="predicted"/>
<keyword evidence="3" id="KW-1185">Reference proteome</keyword>
<organism evidence="2 3">
    <name type="scientific">Clostridium oceanicum</name>
    <dbReference type="NCBI Taxonomy" id="1543"/>
    <lineage>
        <taxon>Bacteria</taxon>
        <taxon>Bacillati</taxon>
        <taxon>Bacillota</taxon>
        <taxon>Clostridia</taxon>
        <taxon>Eubacteriales</taxon>
        <taxon>Clostridiaceae</taxon>
        <taxon>Clostridium</taxon>
    </lineage>
</organism>
<evidence type="ECO:0000313" key="2">
    <source>
        <dbReference type="EMBL" id="GAA0747135.1"/>
    </source>
</evidence>